<feature type="compositionally biased region" description="Polar residues" evidence="1">
    <location>
        <begin position="1"/>
        <end position="11"/>
    </location>
</feature>
<organism evidence="2 3">
    <name type="scientific">Suillus placidus</name>
    <dbReference type="NCBI Taxonomy" id="48579"/>
    <lineage>
        <taxon>Eukaryota</taxon>
        <taxon>Fungi</taxon>
        <taxon>Dikarya</taxon>
        <taxon>Basidiomycota</taxon>
        <taxon>Agaricomycotina</taxon>
        <taxon>Agaricomycetes</taxon>
        <taxon>Agaricomycetidae</taxon>
        <taxon>Boletales</taxon>
        <taxon>Suillineae</taxon>
        <taxon>Suillaceae</taxon>
        <taxon>Suillus</taxon>
    </lineage>
</organism>
<evidence type="ECO:0000313" key="3">
    <source>
        <dbReference type="Proteomes" id="UP000714275"/>
    </source>
</evidence>
<evidence type="ECO:0000256" key="1">
    <source>
        <dbReference type="SAM" id="MobiDB-lite"/>
    </source>
</evidence>
<feature type="compositionally biased region" description="Polar residues" evidence="1">
    <location>
        <begin position="336"/>
        <end position="352"/>
    </location>
</feature>
<feature type="compositionally biased region" description="Basic and acidic residues" evidence="1">
    <location>
        <begin position="27"/>
        <end position="44"/>
    </location>
</feature>
<feature type="region of interest" description="Disordered" evidence="1">
    <location>
        <begin position="1"/>
        <end position="44"/>
    </location>
</feature>
<comment type="caution">
    <text evidence="2">The sequence shown here is derived from an EMBL/GenBank/DDBJ whole genome shotgun (WGS) entry which is preliminary data.</text>
</comment>
<feature type="compositionally biased region" description="Acidic residues" evidence="1">
    <location>
        <begin position="120"/>
        <end position="131"/>
    </location>
</feature>
<feature type="compositionally biased region" description="Acidic residues" evidence="1">
    <location>
        <begin position="622"/>
        <end position="635"/>
    </location>
</feature>
<feature type="compositionally biased region" description="Polar residues" evidence="1">
    <location>
        <begin position="96"/>
        <end position="107"/>
    </location>
</feature>
<feature type="compositionally biased region" description="Basic residues" evidence="1">
    <location>
        <begin position="76"/>
        <end position="87"/>
    </location>
</feature>
<reference evidence="2" key="1">
    <citation type="journal article" date="2020" name="New Phytol.">
        <title>Comparative genomics reveals dynamic genome evolution in host specialist ectomycorrhizal fungi.</title>
        <authorList>
            <person name="Lofgren L.A."/>
            <person name="Nguyen N.H."/>
            <person name="Vilgalys R."/>
            <person name="Ruytinx J."/>
            <person name="Liao H.L."/>
            <person name="Branco S."/>
            <person name="Kuo A."/>
            <person name="LaButti K."/>
            <person name="Lipzen A."/>
            <person name="Andreopoulos W."/>
            <person name="Pangilinan J."/>
            <person name="Riley R."/>
            <person name="Hundley H."/>
            <person name="Na H."/>
            <person name="Barry K."/>
            <person name="Grigoriev I.V."/>
            <person name="Stajich J.E."/>
            <person name="Kennedy P.G."/>
        </authorList>
    </citation>
    <scope>NUCLEOTIDE SEQUENCE</scope>
    <source>
        <strain evidence="2">DOB743</strain>
    </source>
</reference>
<protein>
    <submittedName>
        <fullName evidence="2">Uncharacterized protein</fullName>
    </submittedName>
</protein>
<accession>A0A9P6ZQD8</accession>
<proteinExistence type="predicted"/>
<dbReference type="Proteomes" id="UP000714275">
    <property type="component" value="Unassembled WGS sequence"/>
</dbReference>
<gene>
    <name evidence="2" type="ORF">EV702DRAFT_1200125</name>
</gene>
<feature type="compositionally biased region" description="Basic and acidic residues" evidence="1">
    <location>
        <begin position="157"/>
        <end position="170"/>
    </location>
</feature>
<dbReference type="OrthoDB" id="2690833at2759"/>
<evidence type="ECO:0000313" key="2">
    <source>
        <dbReference type="EMBL" id="KAG1774772.1"/>
    </source>
</evidence>
<dbReference type="AlphaFoldDB" id="A0A9P6ZQD8"/>
<feature type="compositionally biased region" description="Polar residues" evidence="1">
    <location>
        <begin position="197"/>
        <end position="207"/>
    </location>
</feature>
<feature type="compositionally biased region" description="Acidic residues" evidence="1">
    <location>
        <begin position="275"/>
        <end position="295"/>
    </location>
</feature>
<name>A0A9P6ZQD8_9AGAM</name>
<feature type="compositionally biased region" description="Basic and acidic residues" evidence="1">
    <location>
        <begin position="296"/>
        <end position="309"/>
    </location>
</feature>
<feature type="compositionally biased region" description="Basic and acidic residues" evidence="1">
    <location>
        <begin position="178"/>
        <end position="196"/>
    </location>
</feature>
<feature type="region of interest" description="Disordered" evidence="1">
    <location>
        <begin position="331"/>
        <end position="358"/>
    </location>
</feature>
<sequence>MVSTRPKNATQRPGEIVKQATRKRRTAKEIAADTQRTREAQEARELAAQNGINRVAEVEASMEIEQAAAIAQAKPVKPRPRPVKARPHVTEDAPSKNRSMLGTSFQSKGDHTLESSADNMDADGDCELELESEVRPKKKKKENRLLREAVSAARLKKQNEKWDRPDDLIKVDQPGRPTDGKAHGLDKKGKNVESKKFSLSGQVNNWRDQVEPHSKGKSSKGASGRSGTSTAPCSTADSRLTSTSVTSATTFSQATEPPSTPPKSSKYIPQATCSDAEDDAEEYADDDDGEDESDSEERAAVITEKEKGKAAMKTVIEIDSGTDTELLTAPIAGSGKNRTATSAKSTTPSLQESDTDNDTALNLPLSGTPFADLPYERQLEIVSFALEQKPRTGKRKIEDIAGELGLQVEDDSIDYEDGAMEFGDEILEFGDDAMELDSEIENSSPVAKKDLKGTHSVGRTTTATSVTAVEKALVPQPAKKARSNPATTQTSTRRQRYYAPPKSQIRTHFHHLYDSNCSAVPESMLADMAIKPRQAMPCGETRTSTMLTGNGSGVGSCSDGPPLGRPYSTQLSRSQVHYSPRGPYHGVYSKRSLSACVLGAATLGSTAIALIANFLASLREREDEDEEEDEDENENADSKEKFMTQMAASLLEGYAFLLDPDTCKASDIPLCLHLANDRNDAS</sequence>
<dbReference type="EMBL" id="JABBWD010000039">
    <property type="protein sequence ID" value="KAG1774772.1"/>
    <property type="molecule type" value="Genomic_DNA"/>
</dbReference>
<feature type="region of interest" description="Disordered" evidence="1">
    <location>
        <begin position="475"/>
        <end position="497"/>
    </location>
</feature>
<feature type="region of interest" description="Disordered" evidence="1">
    <location>
        <begin position="71"/>
        <end position="310"/>
    </location>
</feature>
<keyword evidence="3" id="KW-1185">Reference proteome</keyword>
<feature type="region of interest" description="Disordered" evidence="1">
    <location>
        <begin position="621"/>
        <end position="641"/>
    </location>
</feature>
<feature type="compositionally biased region" description="Low complexity" evidence="1">
    <location>
        <begin position="219"/>
        <end position="231"/>
    </location>
</feature>
<feature type="compositionally biased region" description="Low complexity" evidence="1">
    <location>
        <begin position="238"/>
        <end position="252"/>
    </location>
</feature>